<organism evidence="4">
    <name type="scientific">Siphoviridae sp. ctj912</name>
    <dbReference type="NCBI Taxonomy" id="2827920"/>
    <lineage>
        <taxon>Viruses</taxon>
        <taxon>Duplodnaviria</taxon>
        <taxon>Heunggongvirae</taxon>
        <taxon>Uroviricota</taxon>
        <taxon>Caudoviricetes</taxon>
    </lineage>
</organism>
<evidence type="ECO:0000256" key="2">
    <source>
        <dbReference type="ARBA" id="ARBA00022844"/>
    </source>
</evidence>
<dbReference type="Gene3D" id="3.30.2320.10">
    <property type="entry name" value="hypothetical protein PF0899 domain"/>
    <property type="match status" value="1"/>
</dbReference>
<keyword evidence="2" id="KW-0946">Virion</keyword>
<comment type="subcellular location">
    <subcellularLocation>
        <location evidence="1">Virion</location>
    </subcellularLocation>
</comment>
<dbReference type="InterPro" id="IPR054612">
    <property type="entry name" value="Phage_capsid-like_C"/>
</dbReference>
<evidence type="ECO:0000313" key="4">
    <source>
        <dbReference type="EMBL" id="DAF52458.1"/>
    </source>
</evidence>
<sequence>MAITNPKKLADFNGFIKPELAGPIFDEAAKGSAAMSLMKKVPLGASGQAFPIVTGKPSANWTAEGEKKHTTEASLGLVTMQPKKLTAIAVASQEVIRANPGGYSETLAALLAEAFARAFDRAVFHNKGGDGTGTGPFGTSLSATTKAVTLGGTAGANTYDDLVKAMGLNLQGTPKKQVNGFAFDTSFEVDLLTTKDASGRPLFAEASYDGLIPALRSGSILGRPSYLHENVGDDKTVGFAGDWTKAAWGTVGGITMDVSTEATVTIGGALVSLYEQNLVAIRAEAEYGFALADKDAFVKIARK</sequence>
<accession>A0A8S5SPG4</accession>
<feature type="domain" description="Phage capsid-like C-terminal" evidence="3">
    <location>
        <begin position="15"/>
        <end position="300"/>
    </location>
</feature>
<reference evidence="4" key="1">
    <citation type="journal article" date="2021" name="Proc. Natl. Acad. Sci. U.S.A.">
        <title>A Catalog of Tens of Thousands of Viruses from Human Metagenomes Reveals Hidden Associations with Chronic Diseases.</title>
        <authorList>
            <person name="Tisza M.J."/>
            <person name="Buck C.B."/>
        </authorList>
    </citation>
    <scope>NUCLEOTIDE SEQUENCE</scope>
    <source>
        <strain evidence="4">Ctj912</strain>
    </source>
</reference>
<dbReference type="InterPro" id="IPR024455">
    <property type="entry name" value="Phage_capsid"/>
</dbReference>
<name>A0A8S5SPG4_9CAUD</name>
<dbReference type="NCBIfam" id="TIGR01554">
    <property type="entry name" value="major_cap_HK97"/>
    <property type="match status" value="1"/>
</dbReference>
<proteinExistence type="predicted"/>
<dbReference type="Pfam" id="PF05065">
    <property type="entry name" value="Phage_capsid"/>
    <property type="match status" value="1"/>
</dbReference>
<dbReference type="SUPFAM" id="SSF56563">
    <property type="entry name" value="Major capsid protein gp5"/>
    <property type="match status" value="1"/>
</dbReference>
<evidence type="ECO:0000256" key="1">
    <source>
        <dbReference type="ARBA" id="ARBA00004328"/>
    </source>
</evidence>
<dbReference type="Gene3D" id="3.30.2400.10">
    <property type="entry name" value="Major capsid protein gp5"/>
    <property type="match status" value="1"/>
</dbReference>
<dbReference type="EMBL" id="BK032637">
    <property type="protein sequence ID" value="DAF52458.1"/>
    <property type="molecule type" value="Genomic_DNA"/>
</dbReference>
<protein>
    <submittedName>
        <fullName evidence="4">Major capsid protein</fullName>
    </submittedName>
</protein>
<dbReference type="GO" id="GO:0044423">
    <property type="term" value="C:virion component"/>
    <property type="evidence" value="ECO:0007669"/>
    <property type="project" value="UniProtKB-KW"/>
</dbReference>
<evidence type="ECO:0000259" key="3">
    <source>
        <dbReference type="Pfam" id="PF05065"/>
    </source>
</evidence>